<dbReference type="AlphaFoldDB" id="A0A1M4TP78"/>
<dbReference type="STRING" id="1121391.SAMN02745206_00339"/>
<dbReference type="Proteomes" id="UP000184076">
    <property type="component" value="Unassembled WGS sequence"/>
</dbReference>
<dbReference type="InterPro" id="IPR036034">
    <property type="entry name" value="PDZ_sf"/>
</dbReference>
<dbReference type="InterPro" id="IPR041489">
    <property type="entry name" value="PDZ_6"/>
</dbReference>
<dbReference type="EMBL" id="FQVB01000004">
    <property type="protein sequence ID" value="SHE46302.1"/>
    <property type="molecule type" value="Genomic_DNA"/>
</dbReference>
<protein>
    <submittedName>
        <fullName evidence="2">Uncharacterized iron-regulated protein</fullName>
    </submittedName>
</protein>
<reference evidence="3" key="1">
    <citation type="submission" date="2016-11" db="EMBL/GenBank/DDBJ databases">
        <authorList>
            <person name="Varghese N."/>
            <person name="Submissions S."/>
        </authorList>
    </citation>
    <scope>NUCLEOTIDE SEQUENCE [LARGE SCALE GENOMIC DNA]</scope>
    <source>
        <strain evidence="3">DSM 9756</strain>
    </source>
</reference>
<keyword evidence="3" id="KW-1185">Reference proteome</keyword>
<dbReference type="PROSITE" id="PS51257">
    <property type="entry name" value="PROKAR_LIPOPROTEIN"/>
    <property type="match status" value="1"/>
</dbReference>
<proteinExistence type="predicted"/>
<accession>A0A1M4TP78</accession>
<dbReference type="SUPFAM" id="SSF159501">
    <property type="entry name" value="EreA/ChaN-like"/>
    <property type="match status" value="1"/>
</dbReference>
<gene>
    <name evidence="2" type="ORF">SAMN02745206_00339</name>
</gene>
<dbReference type="InterPro" id="IPR001478">
    <property type="entry name" value="PDZ"/>
</dbReference>
<evidence type="ECO:0000259" key="1">
    <source>
        <dbReference type="PROSITE" id="PS50106"/>
    </source>
</evidence>
<evidence type="ECO:0000313" key="2">
    <source>
        <dbReference type="EMBL" id="SHE46302.1"/>
    </source>
</evidence>
<dbReference type="SMART" id="SM00228">
    <property type="entry name" value="PDZ"/>
    <property type="match status" value="1"/>
</dbReference>
<feature type="domain" description="PDZ" evidence="1">
    <location>
        <begin position="297"/>
        <end position="381"/>
    </location>
</feature>
<name>A0A1M4TP78_9BACT</name>
<dbReference type="Pfam" id="PF17820">
    <property type="entry name" value="PDZ_6"/>
    <property type="match status" value="1"/>
</dbReference>
<evidence type="ECO:0000313" key="3">
    <source>
        <dbReference type="Proteomes" id="UP000184076"/>
    </source>
</evidence>
<dbReference type="Gene3D" id="3.40.50.11550">
    <property type="match status" value="1"/>
</dbReference>
<dbReference type="CDD" id="cd14727">
    <property type="entry name" value="ChanN-like"/>
    <property type="match status" value="1"/>
</dbReference>
<dbReference type="Pfam" id="PF04187">
    <property type="entry name" value="Cofac_haem_bdg"/>
    <property type="match status" value="1"/>
</dbReference>
<organism evidence="2 3">
    <name type="scientific">Desulfacinum infernum DSM 9756</name>
    <dbReference type="NCBI Taxonomy" id="1121391"/>
    <lineage>
        <taxon>Bacteria</taxon>
        <taxon>Pseudomonadati</taxon>
        <taxon>Thermodesulfobacteriota</taxon>
        <taxon>Syntrophobacteria</taxon>
        <taxon>Syntrophobacterales</taxon>
        <taxon>Syntrophobacteraceae</taxon>
        <taxon>Desulfacinum</taxon>
    </lineage>
</organism>
<dbReference type="SUPFAM" id="SSF50156">
    <property type="entry name" value="PDZ domain-like"/>
    <property type="match status" value="1"/>
</dbReference>
<dbReference type="PROSITE" id="PS50106">
    <property type="entry name" value="PDZ"/>
    <property type="match status" value="1"/>
</dbReference>
<dbReference type="Gene3D" id="2.30.42.10">
    <property type="match status" value="1"/>
</dbReference>
<sequence length="391" mass="44103">MKRIEANAGRLFLVLLLLALQGCGTLSIKPHVPSPTPGEAYKVGEVVDLATGERITFQEMIRDLEAARVVYVGETHVSRADHALQLKVARALLERHPQLAIGAEMVPRTRQPVLDRWVKGLLTEEELLDELAWEETWGHDFALYRPLFQLARDHRLPMVALNAPGDLVRKVARDGLAGLDARERSQLAVRFLDDDPRHRAFVEEEFRSHAHGGFENFQHFYEAQLAWDETMAETLAQWLRDHPDFQVLVLAGKGHVNYRFGVPERTKRRLEHRYAIVVPMPVHGTALEVSPDIGDYLVVTEKERPFPGHGRRLGIVLDREKAESGLYVKAVLPGSRAARSGLKPGDRIVAVDGRTIGDIRELHEVVRGGDGRRTFTVERRGNRTDVVIDLD</sequence>
<dbReference type="InterPro" id="IPR007314">
    <property type="entry name" value="Cofac_haem-bd_dom"/>
</dbReference>